<proteinExistence type="predicted"/>
<evidence type="ECO:0000256" key="1">
    <source>
        <dbReference type="ARBA" id="ARBA00022598"/>
    </source>
</evidence>
<dbReference type="GO" id="GO:0005524">
    <property type="term" value="F:ATP binding"/>
    <property type="evidence" value="ECO:0007669"/>
    <property type="project" value="UniProtKB-KW"/>
</dbReference>
<dbReference type="Gene3D" id="3.90.190.20">
    <property type="entry name" value="Mur ligase, C-terminal domain"/>
    <property type="match status" value="1"/>
</dbReference>
<reference evidence="5 6" key="1">
    <citation type="submission" date="2020-07" db="EMBL/GenBank/DDBJ databases">
        <title>Sequencing the genomes of 1000 actinobacteria strains.</title>
        <authorList>
            <person name="Klenk H.-P."/>
        </authorList>
    </citation>
    <scope>NUCLEOTIDE SEQUENCE [LARGE SCALE GENOMIC DNA]</scope>
    <source>
        <strain evidence="5 6">DSM 19663</strain>
    </source>
</reference>
<dbReference type="GO" id="GO:0047480">
    <property type="term" value="F:UDP-N-acetylmuramoyl-tripeptide-D-alanyl-D-alanine ligase activity"/>
    <property type="evidence" value="ECO:0007669"/>
    <property type="project" value="UniProtKB-EC"/>
</dbReference>
<evidence type="ECO:0000256" key="2">
    <source>
        <dbReference type="ARBA" id="ARBA00022741"/>
    </source>
</evidence>
<name>A0A839E9Y5_9MICO</name>
<dbReference type="PANTHER" id="PTHR43024:SF1">
    <property type="entry name" value="UDP-N-ACETYLMURAMOYL-TRIPEPTIDE--D-ALANYL-D-ALANINE LIGASE"/>
    <property type="match status" value="1"/>
</dbReference>
<dbReference type="PANTHER" id="PTHR43024">
    <property type="entry name" value="UDP-N-ACETYLMURAMOYL-TRIPEPTIDE--D-ALANYL-D-ALANINE LIGASE"/>
    <property type="match status" value="1"/>
</dbReference>
<gene>
    <name evidence="5" type="ORF">FHX53_000816</name>
</gene>
<evidence type="ECO:0000313" key="5">
    <source>
        <dbReference type="EMBL" id="MBA8847252.1"/>
    </source>
</evidence>
<evidence type="ECO:0000256" key="3">
    <source>
        <dbReference type="ARBA" id="ARBA00022840"/>
    </source>
</evidence>
<dbReference type="InterPro" id="IPR036615">
    <property type="entry name" value="Mur_ligase_C_dom_sf"/>
</dbReference>
<dbReference type="Proteomes" id="UP000585905">
    <property type="component" value="Unassembled WGS sequence"/>
</dbReference>
<dbReference type="SUPFAM" id="SSF53244">
    <property type="entry name" value="MurD-like peptide ligases, peptide-binding domain"/>
    <property type="match status" value="1"/>
</dbReference>
<dbReference type="RefSeq" id="WP_182490045.1">
    <property type="nucleotide sequence ID" value="NZ_BAAAOV010000005.1"/>
</dbReference>
<organism evidence="5 6">
    <name type="scientific">Microcella alkalica</name>
    <dbReference type="NCBI Taxonomy" id="355930"/>
    <lineage>
        <taxon>Bacteria</taxon>
        <taxon>Bacillati</taxon>
        <taxon>Actinomycetota</taxon>
        <taxon>Actinomycetes</taxon>
        <taxon>Micrococcales</taxon>
        <taxon>Microbacteriaceae</taxon>
        <taxon>Microcella</taxon>
    </lineage>
</organism>
<evidence type="ECO:0000313" key="6">
    <source>
        <dbReference type="Proteomes" id="UP000585905"/>
    </source>
</evidence>
<protein>
    <submittedName>
        <fullName evidence="5">UDP-N-acetylmuramoyl-tripeptide--D-alanyl-D-alanine ligase</fullName>
        <ecNumber evidence="5">6.3.2.10</ecNumber>
    </submittedName>
</protein>
<dbReference type="Pfam" id="PF02875">
    <property type="entry name" value="Mur_ligase_C"/>
    <property type="match status" value="1"/>
</dbReference>
<keyword evidence="2" id="KW-0547">Nucleotide-binding</keyword>
<feature type="domain" description="Mur ligase C-terminal" evidence="4">
    <location>
        <begin position="72"/>
        <end position="200"/>
    </location>
</feature>
<dbReference type="InterPro" id="IPR051046">
    <property type="entry name" value="MurCDEF_CellWall_CoF430Synth"/>
</dbReference>
<dbReference type="AlphaFoldDB" id="A0A839E9Y5"/>
<dbReference type="InterPro" id="IPR004101">
    <property type="entry name" value="Mur_ligase_C"/>
</dbReference>
<keyword evidence="1 5" id="KW-0436">Ligase</keyword>
<comment type="caution">
    <text evidence="5">The sequence shown here is derived from an EMBL/GenBank/DDBJ whole genome shotgun (WGS) entry which is preliminary data.</text>
</comment>
<accession>A0A839E9Y5</accession>
<dbReference type="EC" id="6.3.2.10" evidence="5"/>
<keyword evidence="3" id="KW-0067">ATP-binding</keyword>
<evidence type="ECO:0000259" key="4">
    <source>
        <dbReference type="Pfam" id="PF02875"/>
    </source>
</evidence>
<keyword evidence="6" id="KW-1185">Reference proteome</keyword>
<sequence length="216" mass="22755">MTTSLQIDDVTHALDGARVQLRLGDERAVVRIDAIGDAAVDAALARVRAALASGASLSDAVRAGEQQPEIHGRCRRVITPGGVTIIDDTAATTATEVRRSLKVLADATRGVTRSFAVLGELVSEPVDRFEDHDQLGRLVVRLDIGQLIVVGHGARHISTAAGLEGSWDGESLLVDDLDAAYDELRAGLEPGDAVLVSAAGIIPLDRLITRLTEETA</sequence>
<dbReference type="EMBL" id="JACGWX010000001">
    <property type="protein sequence ID" value="MBA8847252.1"/>
    <property type="molecule type" value="Genomic_DNA"/>
</dbReference>